<dbReference type="AlphaFoldDB" id="A0A6A1Q8L2"/>
<gene>
    <name evidence="1" type="ORF">E2I00_006154</name>
</gene>
<dbReference type="Gene3D" id="3.90.1170.10">
    <property type="entry name" value="Ribosomal protein L10e/L16"/>
    <property type="match status" value="1"/>
</dbReference>
<feature type="non-terminal residue" evidence="1">
    <location>
        <position position="1"/>
    </location>
</feature>
<dbReference type="GO" id="GO:0006412">
    <property type="term" value="P:translation"/>
    <property type="evidence" value="ECO:0007669"/>
    <property type="project" value="InterPro"/>
</dbReference>
<dbReference type="GO" id="GO:0003735">
    <property type="term" value="F:structural constituent of ribosome"/>
    <property type="evidence" value="ECO:0007669"/>
    <property type="project" value="InterPro"/>
</dbReference>
<sequence>GLGAKATNSSVCSLLLIQVALRDNGNSSFQWTSIYIVSIHTNVHNKNNVTEALCRANFMSPGCHKYHIIKKQGFTSLMKDLESHISPVVTPWTNSKLC</sequence>
<reference evidence="1 2" key="1">
    <citation type="journal article" date="2019" name="PLoS ONE">
        <title>Genomic analyses reveal an absence of contemporary introgressive admixture between fin whales and blue whales, despite known hybrids.</title>
        <authorList>
            <person name="Westbury M.V."/>
            <person name="Petersen B."/>
            <person name="Lorenzen E.D."/>
        </authorList>
    </citation>
    <scope>NUCLEOTIDE SEQUENCE [LARGE SCALE GENOMIC DNA]</scope>
    <source>
        <strain evidence="1">FinWhale-01</strain>
    </source>
</reference>
<accession>A0A6A1Q8L2</accession>
<dbReference type="EMBL" id="SGJD01000758">
    <property type="protein sequence ID" value="KAB0403634.1"/>
    <property type="molecule type" value="Genomic_DNA"/>
</dbReference>
<dbReference type="GO" id="GO:0005840">
    <property type="term" value="C:ribosome"/>
    <property type="evidence" value="ECO:0007669"/>
    <property type="project" value="InterPro"/>
</dbReference>
<organism evidence="1 2">
    <name type="scientific">Balaenoptera physalus</name>
    <name type="common">Fin whale</name>
    <name type="synonym">Balaena physalus</name>
    <dbReference type="NCBI Taxonomy" id="9770"/>
    <lineage>
        <taxon>Eukaryota</taxon>
        <taxon>Metazoa</taxon>
        <taxon>Chordata</taxon>
        <taxon>Craniata</taxon>
        <taxon>Vertebrata</taxon>
        <taxon>Euteleostomi</taxon>
        <taxon>Mammalia</taxon>
        <taxon>Eutheria</taxon>
        <taxon>Laurasiatheria</taxon>
        <taxon>Artiodactyla</taxon>
        <taxon>Whippomorpha</taxon>
        <taxon>Cetacea</taxon>
        <taxon>Mysticeti</taxon>
        <taxon>Balaenopteridae</taxon>
        <taxon>Balaenoptera</taxon>
    </lineage>
</organism>
<comment type="caution">
    <text evidence="1">The sequence shown here is derived from an EMBL/GenBank/DDBJ whole genome shotgun (WGS) entry which is preliminary data.</text>
</comment>
<proteinExistence type="predicted"/>
<name>A0A6A1Q8L2_BALPH</name>
<evidence type="ECO:0000313" key="2">
    <source>
        <dbReference type="Proteomes" id="UP000437017"/>
    </source>
</evidence>
<dbReference type="Proteomes" id="UP000437017">
    <property type="component" value="Unassembled WGS sequence"/>
</dbReference>
<evidence type="ECO:0000313" key="1">
    <source>
        <dbReference type="EMBL" id="KAB0403634.1"/>
    </source>
</evidence>
<feature type="non-terminal residue" evidence="1">
    <location>
        <position position="98"/>
    </location>
</feature>
<dbReference type="SUPFAM" id="SSF54686">
    <property type="entry name" value="Ribosomal protein L16p/L10e"/>
    <property type="match status" value="1"/>
</dbReference>
<protein>
    <submittedName>
        <fullName evidence="1">Uncharacterized protein</fullName>
    </submittedName>
</protein>
<dbReference type="InterPro" id="IPR036920">
    <property type="entry name" value="Ribosomal_uL16_sf"/>
</dbReference>
<keyword evidence="2" id="KW-1185">Reference proteome</keyword>